<feature type="signal peptide" evidence="1">
    <location>
        <begin position="1"/>
        <end position="19"/>
    </location>
</feature>
<dbReference type="EMBL" id="JAHZST010000006">
    <property type="protein sequence ID" value="MBW8184018.1"/>
    <property type="molecule type" value="Genomic_DNA"/>
</dbReference>
<organism evidence="2 3">
    <name type="scientific">Shewanella nanhaiensis</name>
    <dbReference type="NCBI Taxonomy" id="2864872"/>
    <lineage>
        <taxon>Bacteria</taxon>
        <taxon>Pseudomonadati</taxon>
        <taxon>Pseudomonadota</taxon>
        <taxon>Gammaproteobacteria</taxon>
        <taxon>Alteromonadales</taxon>
        <taxon>Shewanellaceae</taxon>
        <taxon>Shewanella</taxon>
    </lineage>
</organism>
<sequence>MKLFSIFLAGLVVSFSASAEFGEKVNCRTETTGQIAIYSGYASCNAYVDGRYYVIDDYVQPTTHQYTYINDIINGRYASCRAQVPFHSYQDVTSEVCDYKPISSVGFFRIEGSTETLVSANGDDFDGTVVKKELWVDGVKQSSSNSSVDGNVGDVFVVKSRVTDNDGYYTDATKSITIIYRPEDICDVNPRLCR</sequence>
<reference evidence="2 3" key="1">
    <citation type="submission" date="2021-07" db="EMBL/GenBank/DDBJ databases">
        <title>Shewanella sp. nov, isolated from SCS.</title>
        <authorList>
            <person name="Cao W.R."/>
        </authorList>
    </citation>
    <scope>NUCLEOTIDE SEQUENCE [LARGE SCALE GENOMIC DNA]</scope>
    <source>
        <strain evidence="2 3">NR704-98</strain>
    </source>
</reference>
<name>A0ABS7E3U3_9GAMM</name>
<gene>
    <name evidence="2" type="ORF">K0625_10065</name>
</gene>
<keyword evidence="1" id="KW-0732">Signal</keyword>
<evidence type="ECO:0000256" key="1">
    <source>
        <dbReference type="SAM" id="SignalP"/>
    </source>
</evidence>
<accession>A0ABS7E3U3</accession>
<dbReference type="RefSeq" id="WP_220109572.1">
    <property type="nucleotide sequence ID" value="NZ_JAHZST010000006.1"/>
</dbReference>
<evidence type="ECO:0000313" key="2">
    <source>
        <dbReference type="EMBL" id="MBW8184018.1"/>
    </source>
</evidence>
<protein>
    <submittedName>
        <fullName evidence="2">Uncharacterized protein</fullName>
    </submittedName>
</protein>
<comment type="caution">
    <text evidence="2">The sequence shown here is derived from an EMBL/GenBank/DDBJ whole genome shotgun (WGS) entry which is preliminary data.</text>
</comment>
<keyword evidence="3" id="KW-1185">Reference proteome</keyword>
<dbReference type="Proteomes" id="UP001195963">
    <property type="component" value="Unassembled WGS sequence"/>
</dbReference>
<evidence type="ECO:0000313" key="3">
    <source>
        <dbReference type="Proteomes" id="UP001195963"/>
    </source>
</evidence>
<proteinExistence type="predicted"/>
<feature type="chain" id="PRO_5046622669" evidence="1">
    <location>
        <begin position="20"/>
        <end position="194"/>
    </location>
</feature>